<keyword evidence="4" id="KW-0874">Quinone</keyword>
<dbReference type="PANTHER" id="PTHR34573">
    <property type="entry name" value="VKC DOMAIN-CONTAINING PROTEIN"/>
    <property type="match status" value="1"/>
</dbReference>
<evidence type="ECO:0000256" key="3">
    <source>
        <dbReference type="ARBA" id="ARBA00022692"/>
    </source>
</evidence>
<dbReference type="PANTHER" id="PTHR34573:SF1">
    <property type="entry name" value="VITAMIN K EPOXIDE REDUCTASE DOMAIN-CONTAINING PROTEIN"/>
    <property type="match status" value="1"/>
</dbReference>
<keyword evidence="6" id="KW-0560">Oxidoreductase</keyword>
<evidence type="ECO:0000313" key="12">
    <source>
        <dbReference type="EMBL" id="QDT01963.1"/>
    </source>
</evidence>
<dbReference type="AlphaFoldDB" id="A0A517N4A2"/>
<evidence type="ECO:0000256" key="7">
    <source>
        <dbReference type="ARBA" id="ARBA00023136"/>
    </source>
</evidence>
<keyword evidence="13" id="KW-1185">Reference proteome</keyword>
<feature type="transmembrane region" description="Helical" evidence="10">
    <location>
        <begin position="39"/>
        <end position="60"/>
    </location>
</feature>
<reference evidence="12 13" key="1">
    <citation type="submission" date="2019-02" db="EMBL/GenBank/DDBJ databases">
        <title>Deep-cultivation of Planctomycetes and their phenomic and genomic characterization uncovers novel biology.</title>
        <authorList>
            <person name="Wiegand S."/>
            <person name="Jogler M."/>
            <person name="Boedeker C."/>
            <person name="Pinto D."/>
            <person name="Vollmers J."/>
            <person name="Rivas-Marin E."/>
            <person name="Kohn T."/>
            <person name="Peeters S.H."/>
            <person name="Heuer A."/>
            <person name="Rast P."/>
            <person name="Oberbeckmann S."/>
            <person name="Bunk B."/>
            <person name="Jeske O."/>
            <person name="Meyerdierks A."/>
            <person name="Storesund J.E."/>
            <person name="Kallscheuer N."/>
            <person name="Luecker S."/>
            <person name="Lage O.M."/>
            <person name="Pohl T."/>
            <person name="Merkel B.J."/>
            <person name="Hornburger P."/>
            <person name="Mueller R.-W."/>
            <person name="Bruemmer F."/>
            <person name="Labrenz M."/>
            <person name="Spormann A.M."/>
            <person name="Op den Camp H."/>
            <person name="Overmann J."/>
            <person name="Amann R."/>
            <person name="Jetten M.S.M."/>
            <person name="Mascher T."/>
            <person name="Medema M.H."/>
            <person name="Devos D.P."/>
            <person name="Kaster A.-K."/>
            <person name="Ovreas L."/>
            <person name="Rohde M."/>
            <person name="Galperin M.Y."/>
            <person name="Jogler C."/>
        </authorList>
    </citation>
    <scope>NUCLEOTIDE SEQUENCE [LARGE SCALE GENOMIC DNA]</scope>
    <source>
        <strain evidence="12 13">K22_7</strain>
    </source>
</reference>
<protein>
    <submittedName>
        <fullName evidence="12">Vitamin K epoxide reductase family protein</fullName>
    </submittedName>
</protein>
<name>A0A517N4A2_9BACT</name>
<keyword evidence="8" id="KW-1015">Disulfide bond</keyword>
<dbReference type="GO" id="GO:0016491">
    <property type="term" value="F:oxidoreductase activity"/>
    <property type="evidence" value="ECO:0007669"/>
    <property type="project" value="UniProtKB-KW"/>
</dbReference>
<gene>
    <name evidence="12" type="ORF">K227x_03330</name>
</gene>
<evidence type="ECO:0000256" key="8">
    <source>
        <dbReference type="ARBA" id="ARBA00023157"/>
    </source>
</evidence>
<evidence type="ECO:0000256" key="9">
    <source>
        <dbReference type="ARBA" id="ARBA00023284"/>
    </source>
</evidence>
<dbReference type="Pfam" id="PF07884">
    <property type="entry name" value="VKOR"/>
    <property type="match status" value="1"/>
</dbReference>
<dbReference type="InterPro" id="IPR038354">
    <property type="entry name" value="VKOR_sf"/>
</dbReference>
<evidence type="ECO:0000259" key="11">
    <source>
        <dbReference type="SMART" id="SM00756"/>
    </source>
</evidence>
<dbReference type="InterPro" id="IPR012336">
    <property type="entry name" value="Thioredoxin-like_fold"/>
</dbReference>
<dbReference type="CDD" id="cd10546">
    <property type="entry name" value="VKOR"/>
    <property type="match status" value="1"/>
</dbReference>
<dbReference type="Gene3D" id="1.20.1440.130">
    <property type="entry name" value="VKOR domain"/>
    <property type="match status" value="1"/>
</dbReference>
<evidence type="ECO:0000256" key="5">
    <source>
        <dbReference type="ARBA" id="ARBA00022989"/>
    </source>
</evidence>
<evidence type="ECO:0000256" key="4">
    <source>
        <dbReference type="ARBA" id="ARBA00022719"/>
    </source>
</evidence>
<keyword evidence="5 10" id="KW-1133">Transmembrane helix</keyword>
<comment type="subcellular location">
    <subcellularLocation>
        <location evidence="1">Membrane</location>
        <topology evidence="1">Multi-pass membrane protein</topology>
    </subcellularLocation>
</comment>
<dbReference type="RefSeq" id="WP_246146434.1">
    <property type="nucleotide sequence ID" value="NZ_CP036525.1"/>
</dbReference>
<comment type="similarity">
    <text evidence="2">Belongs to the VKOR family.</text>
</comment>
<dbReference type="Gene3D" id="3.40.30.10">
    <property type="entry name" value="Glutaredoxin"/>
    <property type="match status" value="1"/>
</dbReference>
<dbReference type="PROSITE" id="PS00194">
    <property type="entry name" value="THIOREDOXIN_1"/>
    <property type="match status" value="1"/>
</dbReference>
<keyword evidence="7 10" id="KW-0472">Membrane</keyword>
<evidence type="ECO:0000256" key="10">
    <source>
        <dbReference type="SAM" id="Phobius"/>
    </source>
</evidence>
<dbReference type="Proteomes" id="UP000318538">
    <property type="component" value="Chromosome"/>
</dbReference>
<evidence type="ECO:0000256" key="1">
    <source>
        <dbReference type="ARBA" id="ARBA00004141"/>
    </source>
</evidence>
<keyword evidence="9" id="KW-0676">Redox-active center</keyword>
<feature type="transmembrane region" description="Helical" evidence="10">
    <location>
        <begin position="91"/>
        <end position="112"/>
    </location>
</feature>
<keyword evidence="3 10" id="KW-0812">Transmembrane</keyword>
<feature type="domain" description="Vitamin K epoxide reductase" evidence="11">
    <location>
        <begin position="37"/>
        <end position="190"/>
    </location>
</feature>
<dbReference type="Pfam" id="PF13462">
    <property type="entry name" value="Thioredoxin_4"/>
    <property type="match status" value="1"/>
</dbReference>
<sequence>MSSVDMRHPFHDGFFARPNTNRTSRVNASRAESSSLPPAVWWTMFVASGIALATSTYLAWSSLTSSPVAGCSGGSLFDCSHVLHTRWSSVLSVPVSIPAIATHLTLITLLLIRPVSGSRHPAGQDSKGHHPASLYRRLRMTGIGLASLAAGAAAIWFIGLQIFVIQHLCPYCLVAHTAGLTLAAVFLWQHPVSRQAMTGIGSAAVVSLAVLATLQIRADEPQTFEVIQYPQSSAVQGSTSTVTDADNDDATLFQPPASAQLQTSLDNMNQRWNPQQVIRLSSVFMNPSSILVSEVQVDSPSEKSSVVILGGVKLATDSWPLVGDPNAELVVVEMFDYTCPHCQRTHASLKGAEQKYGDRLAVITLPVPLDGKCNPTVRSTNPAHADACDLAKLSIAVWATDREQFGEFHHYLFDSKPGYAQALGKAKTMVDSQKLDAVLRGPLPSDYVQRHVQLYQKAGSGQIPKLLFPRTTAVGAVESTDAMIRLIEQNLVR</sequence>
<dbReference type="GO" id="GO:0016020">
    <property type="term" value="C:membrane"/>
    <property type="evidence" value="ECO:0007669"/>
    <property type="project" value="UniProtKB-SubCell"/>
</dbReference>
<dbReference type="EMBL" id="CP036525">
    <property type="protein sequence ID" value="QDT01963.1"/>
    <property type="molecule type" value="Genomic_DNA"/>
</dbReference>
<feature type="transmembrane region" description="Helical" evidence="10">
    <location>
        <begin position="143"/>
        <end position="162"/>
    </location>
</feature>
<evidence type="ECO:0000256" key="6">
    <source>
        <dbReference type="ARBA" id="ARBA00023002"/>
    </source>
</evidence>
<dbReference type="SMART" id="SM00756">
    <property type="entry name" value="VKc"/>
    <property type="match status" value="1"/>
</dbReference>
<dbReference type="SUPFAM" id="SSF52833">
    <property type="entry name" value="Thioredoxin-like"/>
    <property type="match status" value="1"/>
</dbReference>
<dbReference type="InterPro" id="IPR036249">
    <property type="entry name" value="Thioredoxin-like_sf"/>
</dbReference>
<evidence type="ECO:0000256" key="2">
    <source>
        <dbReference type="ARBA" id="ARBA00006214"/>
    </source>
</evidence>
<dbReference type="KEGG" id="rlc:K227x_03330"/>
<evidence type="ECO:0000313" key="13">
    <source>
        <dbReference type="Proteomes" id="UP000318538"/>
    </source>
</evidence>
<proteinExistence type="inferred from homology"/>
<organism evidence="12 13">
    <name type="scientific">Rubripirellula lacrimiformis</name>
    <dbReference type="NCBI Taxonomy" id="1930273"/>
    <lineage>
        <taxon>Bacteria</taxon>
        <taxon>Pseudomonadati</taxon>
        <taxon>Planctomycetota</taxon>
        <taxon>Planctomycetia</taxon>
        <taxon>Pirellulales</taxon>
        <taxon>Pirellulaceae</taxon>
        <taxon>Rubripirellula</taxon>
    </lineage>
</organism>
<dbReference type="InterPro" id="IPR012932">
    <property type="entry name" value="VKOR"/>
</dbReference>
<dbReference type="GO" id="GO:0048038">
    <property type="term" value="F:quinone binding"/>
    <property type="evidence" value="ECO:0007669"/>
    <property type="project" value="UniProtKB-KW"/>
</dbReference>
<accession>A0A517N4A2</accession>
<dbReference type="InterPro" id="IPR017937">
    <property type="entry name" value="Thioredoxin_CS"/>
</dbReference>